<dbReference type="AlphaFoldDB" id="A0A383W3X0"/>
<gene>
    <name evidence="2" type="ORF">BQ4739_LOCUS11926</name>
</gene>
<accession>A0A383W3X0</accession>
<keyword evidence="3" id="KW-1185">Reference proteome</keyword>
<name>A0A383W3X0_TETOB</name>
<dbReference type="Pfam" id="PF01814">
    <property type="entry name" value="Hemerythrin"/>
    <property type="match status" value="1"/>
</dbReference>
<dbReference type="EMBL" id="FNXT01001080">
    <property type="protein sequence ID" value="SZX71812.1"/>
    <property type="molecule type" value="Genomic_DNA"/>
</dbReference>
<reference evidence="2 3" key="1">
    <citation type="submission" date="2016-10" db="EMBL/GenBank/DDBJ databases">
        <authorList>
            <person name="Cai Z."/>
        </authorList>
    </citation>
    <scope>NUCLEOTIDE SEQUENCE [LARGE SCALE GENOMIC DNA]</scope>
</reference>
<feature type="domain" description="Hemerythrin-like" evidence="1">
    <location>
        <begin position="27"/>
        <end position="166"/>
    </location>
</feature>
<evidence type="ECO:0000313" key="2">
    <source>
        <dbReference type="EMBL" id="SZX71812.1"/>
    </source>
</evidence>
<sequence length="231" mass="26128">MAVQAAHQGKPRVLEANEKWPYPAHLDGLVLSHNALRRDMKDMLRATQALQQQVSSGGPLEAWQVSSLQRYWRGYIERVMEHHSIEEEHFFPFVEQRARMPLLLSEQHGVLHDSLDVCDAAMANLVATGAVGHDAQLLDALMGPYAELLKLKSEHFTAEEQVGLPLFREHFALKDYQPLQDTINASLSPGHKASFFHAMSSKTRTEFCRMHGVPKLALLLTIMPGVRKFDR</sequence>
<dbReference type="CDD" id="cd12108">
    <property type="entry name" value="Hr-like"/>
    <property type="match status" value="1"/>
</dbReference>
<dbReference type="InterPro" id="IPR012312">
    <property type="entry name" value="Hemerythrin-like"/>
</dbReference>
<evidence type="ECO:0000313" key="3">
    <source>
        <dbReference type="Proteomes" id="UP000256970"/>
    </source>
</evidence>
<dbReference type="Gene3D" id="1.20.120.520">
    <property type="entry name" value="nmb1532 protein domain like"/>
    <property type="match status" value="1"/>
</dbReference>
<organism evidence="2 3">
    <name type="scientific">Tetradesmus obliquus</name>
    <name type="common">Green alga</name>
    <name type="synonym">Acutodesmus obliquus</name>
    <dbReference type="NCBI Taxonomy" id="3088"/>
    <lineage>
        <taxon>Eukaryota</taxon>
        <taxon>Viridiplantae</taxon>
        <taxon>Chlorophyta</taxon>
        <taxon>core chlorophytes</taxon>
        <taxon>Chlorophyceae</taxon>
        <taxon>CS clade</taxon>
        <taxon>Sphaeropleales</taxon>
        <taxon>Scenedesmaceae</taxon>
        <taxon>Tetradesmus</taxon>
    </lineage>
</organism>
<protein>
    <recommendedName>
        <fullName evidence="1">Hemerythrin-like domain-containing protein</fullName>
    </recommendedName>
</protein>
<evidence type="ECO:0000259" key="1">
    <source>
        <dbReference type="Pfam" id="PF01814"/>
    </source>
</evidence>
<dbReference type="Proteomes" id="UP000256970">
    <property type="component" value="Unassembled WGS sequence"/>
</dbReference>
<proteinExistence type="predicted"/>